<accession>A0A0S3SEN0</accession>
<dbReference type="GO" id="GO:0048367">
    <property type="term" value="P:shoot system development"/>
    <property type="evidence" value="ECO:0007669"/>
    <property type="project" value="UniProtKB-ARBA"/>
</dbReference>
<evidence type="ECO:0000256" key="3">
    <source>
        <dbReference type="ARBA" id="ARBA00022475"/>
    </source>
</evidence>
<dbReference type="PANTHER" id="PTHR33102">
    <property type="entry name" value="DVL19-RELATED-RELATED"/>
    <property type="match status" value="1"/>
</dbReference>
<keyword evidence="9" id="KW-1185">Reference proteome</keyword>
<proteinExistence type="inferred from homology"/>
<organism evidence="8 9">
    <name type="scientific">Vigna angularis var. angularis</name>
    <dbReference type="NCBI Taxonomy" id="157739"/>
    <lineage>
        <taxon>Eukaryota</taxon>
        <taxon>Viridiplantae</taxon>
        <taxon>Streptophyta</taxon>
        <taxon>Embryophyta</taxon>
        <taxon>Tracheophyta</taxon>
        <taxon>Spermatophyta</taxon>
        <taxon>Magnoliopsida</taxon>
        <taxon>eudicotyledons</taxon>
        <taxon>Gunneridae</taxon>
        <taxon>Pentapetalae</taxon>
        <taxon>rosids</taxon>
        <taxon>fabids</taxon>
        <taxon>Fabales</taxon>
        <taxon>Fabaceae</taxon>
        <taxon>Papilionoideae</taxon>
        <taxon>50 kb inversion clade</taxon>
        <taxon>NPAAA clade</taxon>
        <taxon>indigoferoid/millettioid clade</taxon>
        <taxon>Phaseoleae</taxon>
        <taxon>Vigna</taxon>
    </lineage>
</organism>
<sequence>MVMLMWHSLQSANTSSFIHSSYLAMPLSQPCRKTSLRKRCYMVAKQQKTRFYIFGRCIAMLLCWHDHAISD</sequence>
<evidence type="ECO:0000256" key="1">
    <source>
        <dbReference type="ARBA" id="ARBA00004162"/>
    </source>
</evidence>
<dbReference type="Proteomes" id="UP000291084">
    <property type="component" value="Chromosome 6"/>
</dbReference>
<dbReference type="AlphaFoldDB" id="A0A0S3SEN0"/>
<dbReference type="GO" id="GO:0005886">
    <property type="term" value="C:plasma membrane"/>
    <property type="evidence" value="ECO:0007669"/>
    <property type="project" value="UniProtKB-SubCell"/>
</dbReference>
<evidence type="ECO:0000256" key="2">
    <source>
        <dbReference type="ARBA" id="ARBA00022473"/>
    </source>
</evidence>
<reference evidence="8 9" key="1">
    <citation type="journal article" date="2015" name="Sci. Rep.">
        <title>The power of single molecule real-time sequencing technology in the de novo assembly of a eukaryotic genome.</title>
        <authorList>
            <person name="Sakai H."/>
            <person name="Naito K."/>
            <person name="Ogiso-Tanaka E."/>
            <person name="Takahashi Y."/>
            <person name="Iseki K."/>
            <person name="Muto C."/>
            <person name="Satou K."/>
            <person name="Teruya K."/>
            <person name="Shiroma A."/>
            <person name="Shimoji M."/>
            <person name="Hirano T."/>
            <person name="Itoh T."/>
            <person name="Kaga A."/>
            <person name="Tomooka N."/>
        </authorList>
    </citation>
    <scope>NUCLEOTIDE SEQUENCE [LARGE SCALE GENOMIC DNA]</scope>
    <source>
        <strain evidence="9">cv. Shumari</strain>
    </source>
</reference>
<dbReference type="InterPro" id="IPR051525">
    <property type="entry name" value="DVL_RTFL_regulatory"/>
</dbReference>
<dbReference type="Pfam" id="PF08137">
    <property type="entry name" value="DVL"/>
    <property type="match status" value="1"/>
</dbReference>
<evidence type="ECO:0000256" key="7">
    <source>
        <dbReference type="ARBA" id="ARBA00024340"/>
    </source>
</evidence>
<comment type="subcellular location">
    <subcellularLocation>
        <location evidence="1">Cell membrane</location>
        <topology evidence="1">Single-pass membrane protein</topology>
    </subcellularLocation>
</comment>
<evidence type="ECO:0000256" key="4">
    <source>
        <dbReference type="ARBA" id="ARBA00022692"/>
    </source>
</evidence>
<keyword evidence="2" id="KW-0217">Developmental protein</keyword>
<evidence type="ECO:0000313" key="9">
    <source>
        <dbReference type="Proteomes" id="UP000291084"/>
    </source>
</evidence>
<evidence type="ECO:0000313" key="8">
    <source>
        <dbReference type="EMBL" id="BAT91285.1"/>
    </source>
</evidence>
<keyword evidence="4" id="KW-0812">Transmembrane</keyword>
<dbReference type="GO" id="GO:0008285">
    <property type="term" value="P:negative regulation of cell population proliferation"/>
    <property type="evidence" value="ECO:0007669"/>
    <property type="project" value="InterPro"/>
</dbReference>
<name>A0A0S3SEN0_PHAAN</name>
<evidence type="ECO:0000256" key="6">
    <source>
        <dbReference type="ARBA" id="ARBA00023136"/>
    </source>
</evidence>
<evidence type="ECO:0000256" key="5">
    <source>
        <dbReference type="ARBA" id="ARBA00022989"/>
    </source>
</evidence>
<comment type="similarity">
    <text evidence="7">Belongs to the DVL/RTFL small polypeptides family.</text>
</comment>
<keyword evidence="6" id="KW-0472">Membrane</keyword>
<protein>
    <submittedName>
        <fullName evidence="8">Uncharacterized protein</fullName>
    </submittedName>
</protein>
<keyword evidence="5" id="KW-1133">Transmembrane helix</keyword>
<gene>
    <name evidence="8" type="primary">Vigan.06G260400</name>
    <name evidence="8" type="ORF">VIGAN_06260400</name>
</gene>
<dbReference type="EMBL" id="AP015039">
    <property type="protein sequence ID" value="BAT91285.1"/>
    <property type="molecule type" value="Genomic_DNA"/>
</dbReference>
<dbReference type="InterPro" id="IPR012552">
    <property type="entry name" value="DVL"/>
</dbReference>
<keyword evidence="3" id="KW-1003">Cell membrane</keyword>